<proteinExistence type="predicted"/>
<reference evidence="1 2" key="1">
    <citation type="submission" date="2016-11" db="EMBL/GenBank/DDBJ databases">
        <authorList>
            <person name="Jaros S."/>
            <person name="Januszkiewicz K."/>
            <person name="Wedrychowicz H."/>
        </authorList>
    </citation>
    <scope>NUCLEOTIDE SEQUENCE [LARGE SCALE GENOMIC DNA]</scope>
</reference>
<protein>
    <submittedName>
        <fullName evidence="1">BQ5605_C002g01268 protein</fullName>
    </submittedName>
</protein>
<keyword evidence="2" id="KW-1185">Reference proteome</keyword>
<dbReference type="AlphaFoldDB" id="A0A2X0P1C2"/>
<dbReference type="Proteomes" id="UP000249464">
    <property type="component" value="Unassembled WGS sequence"/>
</dbReference>
<evidence type="ECO:0000313" key="1">
    <source>
        <dbReference type="EMBL" id="SGY31875.1"/>
    </source>
</evidence>
<sequence length="90" mass="10145">MYRHSVVSAAPACGVHVPIRIVKHGASVLFITVTRDSIREWPEIKAALWPNDKACHRPDLIPRMFEWAGCFGDAWNIFAVFVCFSSAEIM</sequence>
<organism evidence="1 2">
    <name type="scientific">Microbotryum silenes-dioicae</name>
    <dbReference type="NCBI Taxonomy" id="796604"/>
    <lineage>
        <taxon>Eukaryota</taxon>
        <taxon>Fungi</taxon>
        <taxon>Dikarya</taxon>
        <taxon>Basidiomycota</taxon>
        <taxon>Pucciniomycotina</taxon>
        <taxon>Microbotryomycetes</taxon>
        <taxon>Microbotryales</taxon>
        <taxon>Microbotryaceae</taxon>
        <taxon>Microbotryum</taxon>
    </lineage>
</organism>
<dbReference type="EMBL" id="FQNC01000041">
    <property type="protein sequence ID" value="SGY31875.1"/>
    <property type="molecule type" value="Genomic_DNA"/>
</dbReference>
<accession>A0A2X0P1C2</accession>
<gene>
    <name evidence="1" type="primary">BQ5605_C002g01268</name>
    <name evidence="1" type="ORF">BQ5605_C002G01268</name>
</gene>
<evidence type="ECO:0000313" key="2">
    <source>
        <dbReference type="Proteomes" id="UP000249464"/>
    </source>
</evidence>
<name>A0A2X0P1C2_9BASI</name>